<dbReference type="PROSITE" id="PS51355">
    <property type="entry name" value="GLUTATHIONE_PEROXID_3"/>
    <property type="match status" value="1"/>
</dbReference>
<protein>
    <recommendedName>
        <fullName evidence="4">Glutathione peroxidase</fullName>
    </recommendedName>
</protein>
<dbReference type="PRINTS" id="PR01011">
    <property type="entry name" value="GLUTPROXDASE"/>
</dbReference>
<dbReference type="InterPro" id="IPR036249">
    <property type="entry name" value="Thioredoxin-like_sf"/>
</dbReference>
<organism evidence="5 6">
    <name type="scientific">Ensete ventricosum</name>
    <name type="common">Abyssinian banana</name>
    <name type="synonym">Musa ensete</name>
    <dbReference type="NCBI Taxonomy" id="4639"/>
    <lineage>
        <taxon>Eukaryota</taxon>
        <taxon>Viridiplantae</taxon>
        <taxon>Streptophyta</taxon>
        <taxon>Embryophyta</taxon>
        <taxon>Tracheophyta</taxon>
        <taxon>Spermatophyta</taxon>
        <taxon>Magnoliopsida</taxon>
        <taxon>Liliopsida</taxon>
        <taxon>Zingiberales</taxon>
        <taxon>Musaceae</taxon>
        <taxon>Ensete</taxon>
    </lineage>
</organism>
<evidence type="ECO:0000256" key="2">
    <source>
        <dbReference type="ARBA" id="ARBA00022559"/>
    </source>
</evidence>
<evidence type="ECO:0000256" key="4">
    <source>
        <dbReference type="RuleBase" id="RU000499"/>
    </source>
</evidence>
<name>A0A427AIB6_ENSVE</name>
<reference evidence="5 6" key="1">
    <citation type="journal article" date="2014" name="Agronomy (Basel)">
        <title>A Draft Genome Sequence for Ensete ventricosum, the Drought-Tolerant Tree Against Hunger.</title>
        <authorList>
            <person name="Harrison J."/>
            <person name="Moore K.A."/>
            <person name="Paszkiewicz K."/>
            <person name="Jones T."/>
            <person name="Grant M."/>
            <person name="Ambacheew D."/>
            <person name="Muzemil S."/>
            <person name="Studholme D.J."/>
        </authorList>
    </citation>
    <scope>NUCLEOTIDE SEQUENCE [LARGE SCALE GENOMIC DNA]</scope>
</reference>
<dbReference type="InterPro" id="IPR000889">
    <property type="entry name" value="Glutathione_peroxidase"/>
</dbReference>
<dbReference type="AlphaFoldDB" id="A0A427AIB6"/>
<keyword evidence="2 4" id="KW-0575">Peroxidase</keyword>
<sequence>TLIPTLDYCSGFTNSNYKEMNVLYDKYKDKGFEVLAFPCNQFASQEPGTIEEIKETACTVFKAEFPIFDKSNFGILFMKFQIEVNGNNAAPLYKFLKSRKGGFLGSRIKWNFTKFLVDKDGNVIDRYSPSTSPLKIEVLLSAGCHLLFNFVSATSLPSPKLLFMQKDIQKLLATS</sequence>
<evidence type="ECO:0000256" key="1">
    <source>
        <dbReference type="ARBA" id="ARBA00006926"/>
    </source>
</evidence>
<dbReference type="EMBL" id="AMZH03002328">
    <property type="protein sequence ID" value="RRT75964.1"/>
    <property type="molecule type" value="Genomic_DNA"/>
</dbReference>
<dbReference type="GO" id="GO:0005829">
    <property type="term" value="C:cytosol"/>
    <property type="evidence" value="ECO:0007669"/>
    <property type="project" value="TreeGrafter"/>
</dbReference>
<dbReference type="PANTHER" id="PTHR11592">
    <property type="entry name" value="GLUTATHIONE PEROXIDASE"/>
    <property type="match status" value="1"/>
</dbReference>
<gene>
    <name evidence="5" type="ORF">B296_00030703</name>
</gene>
<dbReference type="Proteomes" id="UP000287651">
    <property type="component" value="Unassembled WGS sequence"/>
</dbReference>
<dbReference type="PANTHER" id="PTHR11592:SF78">
    <property type="entry name" value="GLUTATHIONE PEROXIDASE"/>
    <property type="match status" value="1"/>
</dbReference>
<dbReference type="Pfam" id="PF00255">
    <property type="entry name" value="GSHPx"/>
    <property type="match status" value="1"/>
</dbReference>
<evidence type="ECO:0000256" key="3">
    <source>
        <dbReference type="ARBA" id="ARBA00023002"/>
    </source>
</evidence>
<dbReference type="FunFam" id="3.40.30.10:FF:000025">
    <property type="entry name" value="Glutathione peroxidase"/>
    <property type="match status" value="1"/>
</dbReference>
<dbReference type="Gene3D" id="3.40.30.10">
    <property type="entry name" value="Glutaredoxin"/>
    <property type="match status" value="1"/>
</dbReference>
<dbReference type="PROSITE" id="PS00763">
    <property type="entry name" value="GLUTATHIONE_PEROXID_2"/>
    <property type="match status" value="1"/>
</dbReference>
<dbReference type="GO" id="GO:0006979">
    <property type="term" value="P:response to oxidative stress"/>
    <property type="evidence" value="ECO:0007669"/>
    <property type="project" value="InterPro"/>
</dbReference>
<proteinExistence type="inferred from homology"/>
<feature type="non-terminal residue" evidence="5">
    <location>
        <position position="1"/>
    </location>
</feature>
<dbReference type="GO" id="GO:0004601">
    <property type="term" value="F:peroxidase activity"/>
    <property type="evidence" value="ECO:0007669"/>
    <property type="project" value="UniProtKB-KW"/>
</dbReference>
<evidence type="ECO:0000313" key="5">
    <source>
        <dbReference type="EMBL" id="RRT75964.1"/>
    </source>
</evidence>
<accession>A0A427AIB6</accession>
<evidence type="ECO:0000313" key="6">
    <source>
        <dbReference type="Proteomes" id="UP000287651"/>
    </source>
</evidence>
<dbReference type="InterPro" id="IPR029760">
    <property type="entry name" value="GPX_CS"/>
</dbReference>
<comment type="similarity">
    <text evidence="1 4">Belongs to the glutathione peroxidase family.</text>
</comment>
<dbReference type="CDD" id="cd00340">
    <property type="entry name" value="GSH_Peroxidase"/>
    <property type="match status" value="1"/>
</dbReference>
<comment type="caution">
    <text evidence="5">The sequence shown here is derived from an EMBL/GenBank/DDBJ whole genome shotgun (WGS) entry which is preliminary data.</text>
</comment>
<dbReference type="SUPFAM" id="SSF52833">
    <property type="entry name" value="Thioredoxin-like"/>
    <property type="match status" value="1"/>
</dbReference>
<keyword evidence="3 4" id="KW-0560">Oxidoreductase</keyword>